<sequence>MSSISQNGQLGQPLPCQQNQVAAKFWDSSWGWVIYRCTYAPELAARWETFKRLVDEKMREFVAQSDAPEIVDQLEWVFVDQDPELEGASLDKLKRRYRAWAREENQNLNYDIDHMPVGVSRGSRYTYFIQVDEEALRSLPVDKGEVSNLTTCERA</sequence>
<reference evidence="1" key="1">
    <citation type="submission" date="2023-06" db="EMBL/GenBank/DDBJ databases">
        <title>Genome-scale phylogeny and comparative genomics of the fungal order Sordariales.</title>
        <authorList>
            <consortium name="Lawrence Berkeley National Laboratory"/>
            <person name="Hensen N."/>
            <person name="Bonometti L."/>
            <person name="Westerberg I."/>
            <person name="Brannstrom I.O."/>
            <person name="Guillou S."/>
            <person name="Cros-Aarteil S."/>
            <person name="Calhoun S."/>
            <person name="Haridas S."/>
            <person name="Kuo A."/>
            <person name="Mondo S."/>
            <person name="Pangilinan J."/>
            <person name="Riley R."/>
            <person name="Labutti K."/>
            <person name="Andreopoulos B."/>
            <person name="Lipzen A."/>
            <person name="Chen C."/>
            <person name="Yanf M."/>
            <person name="Daum C."/>
            <person name="Ng V."/>
            <person name="Clum A."/>
            <person name="Steindorff A."/>
            <person name="Ohm R."/>
            <person name="Martin F."/>
            <person name="Silar P."/>
            <person name="Natvig D."/>
            <person name="Lalanne C."/>
            <person name="Gautier V."/>
            <person name="Ament-Velasquez S.L."/>
            <person name="Kruys A."/>
            <person name="Hutchinson M.I."/>
            <person name="Powell A.J."/>
            <person name="Barry K."/>
            <person name="Miller A.N."/>
            <person name="Grigoriev I.V."/>
            <person name="Debuchy R."/>
            <person name="Gladieux P."/>
            <person name="Thoren M.H."/>
            <person name="Johannesson H."/>
        </authorList>
    </citation>
    <scope>NUCLEOTIDE SEQUENCE</scope>
    <source>
        <strain evidence="1">8032-3</strain>
    </source>
</reference>
<dbReference type="GeneID" id="85310667"/>
<evidence type="ECO:0000313" key="2">
    <source>
        <dbReference type="Proteomes" id="UP001244011"/>
    </source>
</evidence>
<evidence type="ECO:0000313" key="1">
    <source>
        <dbReference type="EMBL" id="KAK1768776.1"/>
    </source>
</evidence>
<dbReference type="AlphaFoldDB" id="A0AAJ0FHN5"/>
<protein>
    <submittedName>
        <fullName evidence="1">Uncharacterized protein</fullName>
    </submittedName>
</protein>
<dbReference type="RefSeq" id="XP_060284989.1">
    <property type="nucleotide sequence ID" value="XM_060427480.1"/>
</dbReference>
<accession>A0AAJ0FHN5</accession>
<dbReference type="EMBL" id="MU839004">
    <property type="protein sequence ID" value="KAK1768776.1"/>
    <property type="molecule type" value="Genomic_DNA"/>
</dbReference>
<organism evidence="1 2">
    <name type="scientific">Phialemonium atrogriseum</name>
    <dbReference type="NCBI Taxonomy" id="1093897"/>
    <lineage>
        <taxon>Eukaryota</taxon>
        <taxon>Fungi</taxon>
        <taxon>Dikarya</taxon>
        <taxon>Ascomycota</taxon>
        <taxon>Pezizomycotina</taxon>
        <taxon>Sordariomycetes</taxon>
        <taxon>Sordariomycetidae</taxon>
        <taxon>Cephalothecales</taxon>
        <taxon>Cephalothecaceae</taxon>
        <taxon>Phialemonium</taxon>
    </lineage>
</organism>
<dbReference type="Proteomes" id="UP001244011">
    <property type="component" value="Unassembled WGS sequence"/>
</dbReference>
<proteinExistence type="predicted"/>
<comment type="caution">
    <text evidence="1">The sequence shown here is derived from an EMBL/GenBank/DDBJ whole genome shotgun (WGS) entry which is preliminary data.</text>
</comment>
<gene>
    <name evidence="1" type="ORF">QBC33DRAFT_533642</name>
</gene>
<name>A0AAJ0FHN5_9PEZI</name>
<keyword evidence="2" id="KW-1185">Reference proteome</keyword>